<evidence type="ECO:0000313" key="1">
    <source>
        <dbReference type="EMBL" id="WZU65991.1"/>
    </source>
</evidence>
<accession>A0AAN0M6J3</accession>
<dbReference type="EMBL" id="CP151767">
    <property type="protein sequence ID" value="WZU65991.1"/>
    <property type="molecule type" value="Genomic_DNA"/>
</dbReference>
<evidence type="ECO:0000313" key="2">
    <source>
        <dbReference type="Proteomes" id="UP001470809"/>
    </source>
</evidence>
<proteinExistence type="predicted"/>
<reference evidence="1" key="1">
    <citation type="submission" date="2024-04" db="EMBL/GenBank/DDBJ databases">
        <title>Phylogenomic analyses of a clade within the roseobacter group suggest taxonomic reassignments of species of the genera Aestuariivita, Citreicella, Loktanella, Nautella, Pelagibaca, Ruegeria, Thalassobius, Thiobacimonas and Tropicibacter, and the proposal o.</title>
        <authorList>
            <person name="Jeon C.O."/>
        </authorList>
    </citation>
    <scope>NUCLEOTIDE SEQUENCE</scope>
    <source>
        <strain evidence="1">SS1-5</strain>
    </source>
</reference>
<sequence length="54" mass="5752">MTAIGEGDSRRARITADPVVAGGVIYTLDARATVFCNLDRRSVALATQCRAGKR</sequence>
<protein>
    <submittedName>
        <fullName evidence="1">Uncharacterized protein</fullName>
    </submittedName>
</protein>
<keyword evidence="2" id="KW-1185">Reference proteome</keyword>
<name>A0AAN0M6J3_9RHOB</name>
<dbReference type="Proteomes" id="UP001470809">
    <property type="component" value="Chromosome"/>
</dbReference>
<gene>
    <name evidence="1" type="ORF">AABB31_12935</name>
</gene>
<organism evidence="1 2">
    <name type="scientific">Yoonia rhodophyticola</name>
    <dbReference type="NCBI Taxonomy" id="3137370"/>
    <lineage>
        <taxon>Bacteria</taxon>
        <taxon>Pseudomonadati</taxon>
        <taxon>Pseudomonadota</taxon>
        <taxon>Alphaproteobacteria</taxon>
        <taxon>Rhodobacterales</taxon>
        <taxon>Paracoccaceae</taxon>
        <taxon>Yoonia</taxon>
    </lineage>
</organism>
<dbReference type="AlphaFoldDB" id="A0AAN0M6J3"/>